<dbReference type="EMBL" id="JARLKZ010000015">
    <property type="protein sequence ID" value="MEC0242041.1"/>
    <property type="molecule type" value="Genomic_DNA"/>
</dbReference>
<keyword evidence="11" id="KW-1185">Reference proteome</keyword>
<keyword evidence="5 8" id="KW-0812">Transmembrane</keyword>
<feature type="transmembrane region" description="Helical" evidence="8">
    <location>
        <begin position="305"/>
        <end position="328"/>
    </location>
</feature>
<evidence type="ECO:0000256" key="2">
    <source>
        <dbReference type="ARBA" id="ARBA00022448"/>
    </source>
</evidence>
<keyword evidence="2" id="KW-0813">Transport</keyword>
<keyword evidence="6 8" id="KW-1133">Transmembrane helix</keyword>
<feature type="transmembrane region" description="Helical" evidence="8">
    <location>
        <begin position="272"/>
        <end position="293"/>
    </location>
</feature>
<reference evidence="10 11" key="1">
    <citation type="submission" date="2023-03" db="EMBL/GenBank/DDBJ databases">
        <title>Bacillus Genome Sequencing.</title>
        <authorList>
            <person name="Dunlap C."/>
        </authorList>
    </citation>
    <scope>NUCLEOTIDE SEQUENCE [LARGE SCALE GENOMIC DNA]</scope>
    <source>
        <strain evidence="10 11">BD-525</strain>
    </source>
</reference>
<evidence type="ECO:0000256" key="1">
    <source>
        <dbReference type="ARBA" id="ARBA00004429"/>
    </source>
</evidence>
<evidence type="ECO:0000256" key="7">
    <source>
        <dbReference type="ARBA" id="ARBA00023136"/>
    </source>
</evidence>
<feature type="transmembrane region" description="Helical" evidence="8">
    <location>
        <begin position="340"/>
        <end position="362"/>
    </location>
</feature>
<keyword evidence="4" id="KW-0997">Cell inner membrane</keyword>
<evidence type="ECO:0000256" key="5">
    <source>
        <dbReference type="ARBA" id="ARBA00022692"/>
    </source>
</evidence>
<name>A0ABU6GQK1_9BACL</name>
<dbReference type="SUPFAM" id="SSF103473">
    <property type="entry name" value="MFS general substrate transporter"/>
    <property type="match status" value="1"/>
</dbReference>
<feature type="transmembrane region" description="Helical" evidence="8">
    <location>
        <begin position="104"/>
        <end position="130"/>
    </location>
</feature>
<evidence type="ECO:0000313" key="10">
    <source>
        <dbReference type="EMBL" id="MEC0242041.1"/>
    </source>
</evidence>
<dbReference type="PANTHER" id="PTHR23522:SF10">
    <property type="entry name" value="3-PHENYLPROPIONIC ACID TRANSPORTER-RELATED"/>
    <property type="match status" value="1"/>
</dbReference>
<accession>A0ABU6GQK1</accession>
<feature type="transmembrane region" description="Helical" evidence="8">
    <location>
        <begin position="245"/>
        <end position="265"/>
    </location>
</feature>
<sequence length="416" mass="46565">MCNVQELVKKESKLLPLKAFNFLIYGTVVIFTSFFQLYLQDAGMNKLEIGSLMALGPFVSLIANPFWTFWSDRMQNARRILLFMMTGTLLLIQFVFHAGTYNMIYLAMILFFFFQSPLFAQSNTLILGYISDKPQHFSTFRNWGSIGWAVIAITAGILIDQVGISRLSFLITGLLLLAIGTVLLLLPPLRAASETPPIRLRGFGKIVINRYVIAFIVLGMLVSVPNSMNNTFMSLYITELGGSKTMVGLAVFLSSFLEVAVLLLFHRYLKRSLSTLIGCLTLVSVLFCVRWLLMAGAAHPLEVAIIQIMHCLTFGGYFFVGTQVVSQLVPPVHRASAQSLFTLTWSGISGMIGSLAGGWLFQNFGGQAMYNIGFMLAMFGAIGFGIMWYWLRFQGHHPKPDSPEEELEELLEEEYR</sequence>
<feature type="transmembrane region" description="Helical" evidence="8">
    <location>
        <begin position="207"/>
        <end position="225"/>
    </location>
</feature>
<comment type="subcellular location">
    <subcellularLocation>
        <location evidence="1">Cell inner membrane</location>
        <topology evidence="1">Multi-pass membrane protein</topology>
    </subcellularLocation>
</comment>
<comment type="caution">
    <text evidence="10">The sequence shown here is derived from an EMBL/GenBank/DDBJ whole genome shotgun (WGS) entry which is preliminary data.</text>
</comment>
<feature type="transmembrane region" description="Helical" evidence="8">
    <location>
        <begin position="51"/>
        <end position="68"/>
    </location>
</feature>
<feature type="transmembrane region" description="Helical" evidence="8">
    <location>
        <begin position="368"/>
        <end position="391"/>
    </location>
</feature>
<feature type="domain" description="Major facilitator superfamily associated" evidence="9">
    <location>
        <begin position="15"/>
        <end position="371"/>
    </location>
</feature>
<dbReference type="InterPro" id="IPR024989">
    <property type="entry name" value="MFS_assoc_dom"/>
</dbReference>
<organism evidence="10 11">
    <name type="scientific">Paenibacillus dokdonensis</name>
    <dbReference type="NCBI Taxonomy" id="2567944"/>
    <lineage>
        <taxon>Bacteria</taxon>
        <taxon>Bacillati</taxon>
        <taxon>Bacillota</taxon>
        <taxon>Bacilli</taxon>
        <taxon>Bacillales</taxon>
        <taxon>Paenibacillaceae</taxon>
        <taxon>Paenibacillus</taxon>
    </lineage>
</organism>
<evidence type="ECO:0000259" key="9">
    <source>
        <dbReference type="Pfam" id="PF12832"/>
    </source>
</evidence>
<evidence type="ECO:0000256" key="8">
    <source>
        <dbReference type="SAM" id="Phobius"/>
    </source>
</evidence>
<keyword evidence="7 8" id="KW-0472">Membrane</keyword>
<dbReference type="RefSeq" id="WP_326089787.1">
    <property type="nucleotide sequence ID" value="NZ_JARLKZ010000015.1"/>
</dbReference>
<dbReference type="Proteomes" id="UP001344632">
    <property type="component" value="Unassembled WGS sequence"/>
</dbReference>
<gene>
    <name evidence="10" type="ORF">P4H66_19750</name>
</gene>
<dbReference type="Pfam" id="PF12832">
    <property type="entry name" value="MFS_1_like"/>
    <property type="match status" value="1"/>
</dbReference>
<dbReference type="Gene3D" id="1.20.1250.20">
    <property type="entry name" value="MFS general substrate transporter like domains"/>
    <property type="match status" value="2"/>
</dbReference>
<evidence type="ECO:0000256" key="6">
    <source>
        <dbReference type="ARBA" id="ARBA00022989"/>
    </source>
</evidence>
<feature type="transmembrane region" description="Helical" evidence="8">
    <location>
        <begin position="165"/>
        <end position="186"/>
    </location>
</feature>
<dbReference type="PANTHER" id="PTHR23522">
    <property type="entry name" value="BLL5896 PROTEIN"/>
    <property type="match status" value="1"/>
</dbReference>
<feature type="transmembrane region" description="Helical" evidence="8">
    <location>
        <begin position="142"/>
        <end position="159"/>
    </location>
</feature>
<protein>
    <submittedName>
        <fullName evidence="10">MFS transporter</fullName>
    </submittedName>
</protein>
<evidence type="ECO:0000313" key="11">
    <source>
        <dbReference type="Proteomes" id="UP001344632"/>
    </source>
</evidence>
<feature type="transmembrane region" description="Helical" evidence="8">
    <location>
        <begin position="80"/>
        <end position="98"/>
    </location>
</feature>
<proteinExistence type="predicted"/>
<evidence type="ECO:0000256" key="3">
    <source>
        <dbReference type="ARBA" id="ARBA00022475"/>
    </source>
</evidence>
<keyword evidence="3" id="KW-1003">Cell membrane</keyword>
<feature type="transmembrane region" description="Helical" evidence="8">
    <location>
        <begin position="20"/>
        <end position="39"/>
    </location>
</feature>
<dbReference type="InterPro" id="IPR036259">
    <property type="entry name" value="MFS_trans_sf"/>
</dbReference>
<evidence type="ECO:0000256" key="4">
    <source>
        <dbReference type="ARBA" id="ARBA00022519"/>
    </source>
</evidence>